<dbReference type="AlphaFoldDB" id="A0AAD8R9X4"/>
<keyword evidence="2 4" id="KW-0328">Glycosyltransferase</keyword>
<dbReference type="CDD" id="cd03784">
    <property type="entry name" value="GT1_Gtf-like"/>
    <property type="match status" value="1"/>
</dbReference>
<evidence type="ECO:0000256" key="5">
    <source>
        <dbReference type="RuleBase" id="RU362057"/>
    </source>
</evidence>
<comment type="caution">
    <text evidence="6">The sequence shown here is derived from an EMBL/GenBank/DDBJ whole genome shotgun (WGS) entry which is preliminary data.</text>
</comment>
<keyword evidence="3 4" id="KW-0808">Transferase</keyword>
<evidence type="ECO:0000256" key="2">
    <source>
        <dbReference type="ARBA" id="ARBA00022676"/>
    </source>
</evidence>
<dbReference type="SUPFAM" id="SSF53756">
    <property type="entry name" value="UDP-Glycosyltransferase/glycogen phosphorylase"/>
    <property type="match status" value="1"/>
</dbReference>
<dbReference type="Pfam" id="PF00201">
    <property type="entry name" value="UDPGT"/>
    <property type="match status" value="1"/>
</dbReference>
<sequence>MESLTTAGAERAASTDKQRPHVVLLASPGAGHLIPLAELARRLVEHHGFAATLVTFTDLISSPEALSGVPACVFTAALPPVPLQDLPAATPMETALFELVRRSLPHLRTLLRSVAQLAALVPDFFCSAALPLAGELSVPAYVFVPSNLTALALMRRTVELHDGVPPGEHRDLPDPLKLPGGVLLRRADLPRAFRSSNEPVYAHHLEEGRRNRQADGILVNTFYEMEPATVEEFRQAAAEGAWPPVFPVGPFVRSGSDETGDSACLEWLDRQPTGSVVYVSFGSGGSLSVEQTAELAAGLEASGYRFLWVVRMPSMDGSDEEEEHGRCKNGNPLAWLPEGFLERTKDKGLAVAAWAPQVRVLSHPATAAFVSHCGWNSTMESVSCGVPMIAWPLYAEQRMNAVVLEGSVGMALRVRPRARDAGGDGVVVSRGEITDAVRELMEGQEKGRAVRRQAGDMQQAAAHAWAPEGSSRRALEEVAATWKAWRACRGEAVTDVSASGKP</sequence>
<name>A0AAD8R9X4_LOLMU</name>
<organism evidence="6 7">
    <name type="scientific">Lolium multiflorum</name>
    <name type="common">Italian ryegrass</name>
    <name type="synonym">Lolium perenne subsp. multiflorum</name>
    <dbReference type="NCBI Taxonomy" id="4521"/>
    <lineage>
        <taxon>Eukaryota</taxon>
        <taxon>Viridiplantae</taxon>
        <taxon>Streptophyta</taxon>
        <taxon>Embryophyta</taxon>
        <taxon>Tracheophyta</taxon>
        <taxon>Spermatophyta</taxon>
        <taxon>Magnoliopsida</taxon>
        <taxon>Liliopsida</taxon>
        <taxon>Poales</taxon>
        <taxon>Poaceae</taxon>
        <taxon>BOP clade</taxon>
        <taxon>Pooideae</taxon>
        <taxon>Poodae</taxon>
        <taxon>Poeae</taxon>
        <taxon>Poeae Chloroplast Group 2 (Poeae type)</taxon>
        <taxon>Loliodinae</taxon>
        <taxon>Loliinae</taxon>
        <taxon>Lolium</taxon>
    </lineage>
</organism>
<dbReference type="PROSITE" id="PS00375">
    <property type="entry name" value="UDPGT"/>
    <property type="match status" value="1"/>
</dbReference>
<comment type="similarity">
    <text evidence="1 4">Belongs to the UDP-glycosyltransferase family.</text>
</comment>
<evidence type="ECO:0000256" key="4">
    <source>
        <dbReference type="RuleBase" id="RU003718"/>
    </source>
</evidence>
<evidence type="ECO:0000256" key="3">
    <source>
        <dbReference type="ARBA" id="ARBA00022679"/>
    </source>
</evidence>
<dbReference type="PANTHER" id="PTHR48046">
    <property type="entry name" value="UDP-GLYCOSYLTRANSFERASE 72E1"/>
    <property type="match status" value="1"/>
</dbReference>
<dbReference type="GO" id="GO:0008194">
    <property type="term" value="F:UDP-glycosyltransferase activity"/>
    <property type="evidence" value="ECO:0007669"/>
    <property type="project" value="InterPro"/>
</dbReference>
<evidence type="ECO:0000313" key="6">
    <source>
        <dbReference type="EMBL" id="KAK1616377.1"/>
    </source>
</evidence>
<reference evidence="6" key="1">
    <citation type="submission" date="2023-07" db="EMBL/GenBank/DDBJ databases">
        <title>A chromosome-level genome assembly of Lolium multiflorum.</title>
        <authorList>
            <person name="Chen Y."/>
            <person name="Copetti D."/>
            <person name="Kolliker R."/>
            <person name="Studer B."/>
        </authorList>
    </citation>
    <scope>NUCLEOTIDE SEQUENCE</scope>
    <source>
        <strain evidence="6">02402/16</strain>
        <tissue evidence="6">Leaf</tissue>
    </source>
</reference>
<dbReference type="InterPro" id="IPR035595">
    <property type="entry name" value="UDP_glycos_trans_CS"/>
</dbReference>
<gene>
    <name evidence="6" type="ORF">QYE76_021894</name>
</gene>
<proteinExistence type="inferred from homology"/>
<keyword evidence="7" id="KW-1185">Reference proteome</keyword>
<dbReference type="EC" id="2.4.1.-" evidence="5"/>
<dbReference type="PANTHER" id="PTHR48046:SF1">
    <property type="entry name" value="GLYCOSYLTRANSFERASE-RELATED"/>
    <property type="match status" value="1"/>
</dbReference>
<dbReference type="Proteomes" id="UP001231189">
    <property type="component" value="Unassembled WGS sequence"/>
</dbReference>
<dbReference type="InterPro" id="IPR002213">
    <property type="entry name" value="UDP_glucos_trans"/>
</dbReference>
<dbReference type="Gene3D" id="3.40.50.2000">
    <property type="entry name" value="Glycogen Phosphorylase B"/>
    <property type="match status" value="2"/>
</dbReference>
<dbReference type="FunFam" id="3.40.50.2000:FF:000054">
    <property type="entry name" value="Glycosyltransferase"/>
    <property type="match status" value="1"/>
</dbReference>
<protein>
    <recommendedName>
        <fullName evidence="5">Glycosyltransferase</fullName>
        <ecNumber evidence="5">2.4.1.-</ecNumber>
    </recommendedName>
</protein>
<dbReference type="EMBL" id="JAUUTY010000006">
    <property type="protein sequence ID" value="KAK1616377.1"/>
    <property type="molecule type" value="Genomic_DNA"/>
</dbReference>
<evidence type="ECO:0000313" key="7">
    <source>
        <dbReference type="Proteomes" id="UP001231189"/>
    </source>
</evidence>
<evidence type="ECO:0000256" key="1">
    <source>
        <dbReference type="ARBA" id="ARBA00009995"/>
    </source>
</evidence>
<dbReference type="FunFam" id="3.40.50.2000:FF:000051">
    <property type="entry name" value="Glycosyltransferase"/>
    <property type="match status" value="1"/>
</dbReference>
<accession>A0AAD8R9X4</accession>